<organism evidence="10 11">
    <name type="scientific">candidate division WWE3 bacterium RBG_16_37_10</name>
    <dbReference type="NCBI Taxonomy" id="1802610"/>
    <lineage>
        <taxon>Bacteria</taxon>
        <taxon>Katanobacteria</taxon>
    </lineage>
</organism>
<keyword evidence="6 8" id="KW-1133">Transmembrane helix</keyword>
<evidence type="ECO:0000313" key="10">
    <source>
        <dbReference type="EMBL" id="OGC49029.1"/>
    </source>
</evidence>
<dbReference type="STRING" id="1802610.A2W32_04060"/>
<dbReference type="PANTHER" id="PTHR33908:SF11">
    <property type="entry name" value="MEMBRANE PROTEIN"/>
    <property type="match status" value="1"/>
</dbReference>
<reference evidence="10 11" key="1">
    <citation type="journal article" date="2016" name="Nat. Commun.">
        <title>Thousands of microbial genomes shed light on interconnected biogeochemical processes in an aquifer system.</title>
        <authorList>
            <person name="Anantharaman K."/>
            <person name="Brown C.T."/>
            <person name="Hug L.A."/>
            <person name="Sharon I."/>
            <person name="Castelle C.J."/>
            <person name="Probst A.J."/>
            <person name="Thomas B.C."/>
            <person name="Singh A."/>
            <person name="Wilkins M.J."/>
            <person name="Karaoz U."/>
            <person name="Brodie E.L."/>
            <person name="Williams K.H."/>
            <person name="Hubbard S.S."/>
            <person name="Banfield J.F."/>
        </authorList>
    </citation>
    <scope>NUCLEOTIDE SEQUENCE [LARGE SCALE GENOMIC DNA]</scope>
</reference>
<evidence type="ECO:0000256" key="8">
    <source>
        <dbReference type="SAM" id="Phobius"/>
    </source>
</evidence>
<feature type="transmembrane region" description="Helical" evidence="8">
    <location>
        <begin position="204"/>
        <end position="223"/>
    </location>
</feature>
<dbReference type="InterPro" id="IPR038731">
    <property type="entry name" value="RgtA/B/C-like"/>
</dbReference>
<feature type="transmembrane region" description="Helical" evidence="8">
    <location>
        <begin position="108"/>
        <end position="127"/>
    </location>
</feature>
<proteinExistence type="predicted"/>
<evidence type="ECO:0000256" key="4">
    <source>
        <dbReference type="ARBA" id="ARBA00022679"/>
    </source>
</evidence>
<sequence>MAWFKRHYLFLIVCSVAFFLRFTYLSYSDYQGDEIKALYLPEPGQKLTSYLLDQRKGPVQFLVTAAIKPLTSNYTNHFVTRLPFALAGFFGVVFLFKFAELHWGKKVAFFAAMFVATNGFFVALARIVQYQSFVIMFMALALWLFSLAVKERSWRTKGLYFGFIAWTFSLLAHYDGVFIAPFVFYLLIEWFKAPDFTLKSKIKLFAGSIVLPAILIFSFYIPFALTISGDTKSYWAGRFTGVAGKISSSKYLFSVYNPLFVFKIYLGLGILGISKLVLLLFNGRAPFKKLTFIKDPLLGRDFWLLVWFTLTIVFMEVIVSLPGTHIFTYLFSLAIILGLGIVFSEVILTSILSKISKAKFKIGKTFNISFLLGLAL</sequence>
<evidence type="ECO:0000256" key="6">
    <source>
        <dbReference type="ARBA" id="ARBA00022989"/>
    </source>
</evidence>
<evidence type="ECO:0000256" key="1">
    <source>
        <dbReference type="ARBA" id="ARBA00004651"/>
    </source>
</evidence>
<feature type="non-terminal residue" evidence="10">
    <location>
        <position position="376"/>
    </location>
</feature>
<comment type="subcellular location">
    <subcellularLocation>
        <location evidence="1">Cell membrane</location>
        <topology evidence="1">Multi-pass membrane protein</topology>
    </subcellularLocation>
</comment>
<dbReference type="Proteomes" id="UP000177371">
    <property type="component" value="Unassembled WGS sequence"/>
</dbReference>
<feature type="transmembrane region" description="Helical" evidence="8">
    <location>
        <begin position="78"/>
        <end position="96"/>
    </location>
</feature>
<dbReference type="EMBL" id="MEUT01000056">
    <property type="protein sequence ID" value="OGC49029.1"/>
    <property type="molecule type" value="Genomic_DNA"/>
</dbReference>
<feature type="transmembrane region" description="Helical" evidence="8">
    <location>
        <begin position="259"/>
        <end position="281"/>
    </location>
</feature>
<evidence type="ECO:0000256" key="3">
    <source>
        <dbReference type="ARBA" id="ARBA00022676"/>
    </source>
</evidence>
<feature type="transmembrane region" description="Helical" evidence="8">
    <location>
        <begin position="133"/>
        <end position="149"/>
    </location>
</feature>
<keyword evidence="3" id="KW-0328">Glycosyltransferase</keyword>
<comment type="caution">
    <text evidence="10">The sequence shown here is derived from an EMBL/GenBank/DDBJ whole genome shotgun (WGS) entry which is preliminary data.</text>
</comment>
<dbReference type="Pfam" id="PF13231">
    <property type="entry name" value="PMT_2"/>
    <property type="match status" value="1"/>
</dbReference>
<dbReference type="InterPro" id="IPR050297">
    <property type="entry name" value="LipidA_mod_glycosyltrf_83"/>
</dbReference>
<evidence type="ECO:0000259" key="9">
    <source>
        <dbReference type="Pfam" id="PF13231"/>
    </source>
</evidence>
<keyword evidence="4" id="KW-0808">Transferase</keyword>
<keyword evidence="2" id="KW-1003">Cell membrane</keyword>
<accession>A0A1F4UVQ7</accession>
<evidence type="ECO:0000256" key="2">
    <source>
        <dbReference type="ARBA" id="ARBA00022475"/>
    </source>
</evidence>
<protein>
    <recommendedName>
        <fullName evidence="9">Glycosyltransferase RgtA/B/C/D-like domain-containing protein</fullName>
    </recommendedName>
</protein>
<evidence type="ECO:0000256" key="7">
    <source>
        <dbReference type="ARBA" id="ARBA00023136"/>
    </source>
</evidence>
<name>A0A1F4UVQ7_UNCKA</name>
<dbReference type="GO" id="GO:0016763">
    <property type="term" value="F:pentosyltransferase activity"/>
    <property type="evidence" value="ECO:0007669"/>
    <property type="project" value="TreeGrafter"/>
</dbReference>
<evidence type="ECO:0000313" key="11">
    <source>
        <dbReference type="Proteomes" id="UP000177371"/>
    </source>
</evidence>
<keyword evidence="7 8" id="KW-0472">Membrane</keyword>
<gene>
    <name evidence="10" type="ORF">A2W32_04060</name>
</gene>
<dbReference type="AlphaFoldDB" id="A0A1F4UVQ7"/>
<keyword evidence="5 8" id="KW-0812">Transmembrane</keyword>
<dbReference type="GO" id="GO:0009103">
    <property type="term" value="P:lipopolysaccharide biosynthetic process"/>
    <property type="evidence" value="ECO:0007669"/>
    <property type="project" value="UniProtKB-ARBA"/>
</dbReference>
<dbReference type="PANTHER" id="PTHR33908">
    <property type="entry name" value="MANNOSYLTRANSFERASE YKCB-RELATED"/>
    <property type="match status" value="1"/>
</dbReference>
<feature type="transmembrane region" description="Helical" evidence="8">
    <location>
        <begin position="302"/>
        <end position="321"/>
    </location>
</feature>
<feature type="transmembrane region" description="Helical" evidence="8">
    <location>
        <begin position="327"/>
        <end position="352"/>
    </location>
</feature>
<feature type="transmembrane region" description="Helical" evidence="8">
    <location>
        <begin position="161"/>
        <end position="184"/>
    </location>
</feature>
<evidence type="ECO:0000256" key="5">
    <source>
        <dbReference type="ARBA" id="ARBA00022692"/>
    </source>
</evidence>
<feature type="domain" description="Glycosyltransferase RgtA/B/C/D-like" evidence="9">
    <location>
        <begin position="56"/>
        <end position="214"/>
    </location>
</feature>
<dbReference type="GO" id="GO:0005886">
    <property type="term" value="C:plasma membrane"/>
    <property type="evidence" value="ECO:0007669"/>
    <property type="project" value="UniProtKB-SubCell"/>
</dbReference>